<evidence type="ECO:0000259" key="1">
    <source>
        <dbReference type="PROSITE" id="PS51831"/>
    </source>
</evidence>
<feature type="domain" description="HD" evidence="1">
    <location>
        <begin position="54"/>
        <end position="178"/>
    </location>
</feature>
<dbReference type="OrthoDB" id="9991235at2759"/>
<dbReference type="PROSITE" id="PS51831">
    <property type="entry name" value="HD"/>
    <property type="match status" value="1"/>
</dbReference>
<dbReference type="Gene3D" id="1.10.3210.10">
    <property type="entry name" value="Hypothetical protein af1432"/>
    <property type="match status" value="1"/>
</dbReference>
<gene>
    <name evidence="2" type="ORF">BSAL_05655</name>
</gene>
<evidence type="ECO:0000313" key="3">
    <source>
        <dbReference type="Proteomes" id="UP000051952"/>
    </source>
</evidence>
<dbReference type="GO" id="GO:0006203">
    <property type="term" value="P:dGTP catabolic process"/>
    <property type="evidence" value="ECO:0007669"/>
    <property type="project" value="TreeGrafter"/>
</dbReference>
<proteinExistence type="predicted"/>
<accession>A0A0S4J2F4</accession>
<sequence length="449" mass="50555">MKTRNISLLDRVHEHVQLPPLVVRAMDTPQFQRLRGLKQLGASSYLYPGAVHTRFEHSIGVAHMARSFLSIIQEKQPELCITRQNIEHAMLAGLYHDVGHGPFSHLFEDAIAPHCGGAFCHEEMSQKLAQQALESLIGAPELKEVLSLMAGCNRDIFPHASVISNKRNGIDVDRLDYFLRDSLCCFGKPTVDVRAQRLFQTARILRDPASNEWIVAFEEKMAIAIRELFSLRAKLHKQVYQHHVTKAVGHMIADAFRLAVPHFRIGGLSLPECVASPEHFLGLGDWIFEAIEHDPNPQLLAAKQVIKRLRSRDLYKLICACTLRTGVKLSSKEITASIAQRLPHAADQQPADQQLQDFIADVVVINHGTKDKDPLQFVTFFNPKRTEPMPSFVAANSSPLFCPMSFEERTVMIFQRRPSIESRAAVDDWTQWATSCGLIESQLPFFNAS</sequence>
<keyword evidence="3" id="KW-1185">Reference proteome</keyword>
<dbReference type="Gene3D" id="3.30.70.2760">
    <property type="match status" value="1"/>
</dbReference>
<evidence type="ECO:0000313" key="2">
    <source>
        <dbReference type="EMBL" id="CUG62111.1"/>
    </source>
</evidence>
<dbReference type="GO" id="GO:0005634">
    <property type="term" value="C:nucleus"/>
    <property type="evidence" value="ECO:0007669"/>
    <property type="project" value="TreeGrafter"/>
</dbReference>
<reference evidence="3" key="1">
    <citation type="submission" date="2015-09" db="EMBL/GenBank/DDBJ databases">
        <authorList>
            <consortium name="Pathogen Informatics"/>
        </authorList>
    </citation>
    <scope>NUCLEOTIDE SEQUENCE [LARGE SCALE GENOMIC DNA]</scope>
    <source>
        <strain evidence="3">Lake Konstanz</strain>
    </source>
</reference>
<dbReference type="PANTHER" id="PTHR11373:SF4">
    <property type="entry name" value="DEOXYNUCLEOSIDE TRIPHOSPHATE TRIPHOSPHOHYDROLASE SAMHD1"/>
    <property type="match status" value="1"/>
</dbReference>
<dbReference type="PANTHER" id="PTHR11373">
    <property type="entry name" value="DEOXYNUCLEOSIDE TRIPHOSPHATE TRIPHOSPHOHYDROLASE"/>
    <property type="match status" value="1"/>
</dbReference>
<dbReference type="Pfam" id="PF01966">
    <property type="entry name" value="HD"/>
    <property type="match status" value="1"/>
</dbReference>
<dbReference type="InterPro" id="IPR050135">
    <property type="entry name" value="dGTPase-like"/>
</dbReference>
<organism evidence="2 3">
    <name type="scientific">Bodo saltans</name>
    <name type="common">Flagellated protozoan</name>
    <dbReference type="NCBI Taxonomy" id="75058"/>
    <lineage>
        <taxon>Eukaryota</taxon>
        <taxon>Discoba</taxon>
        <taxon>Euglenozoa</taxon>
        <taxon>Kinetoplastea</taxon>
        <taxon>Metakinetoplastina</taxon>
        <taxon>Eubodonida</taxon>
        <taxon>Bodonidae</taxon>
        <taxon>Bodo</taxon>
    </lineage>
</organism>
<dbReference type="GO" id="GO:0008832">
    <property type="term" value="F:dGTPase activity"/>
    <property type="evidence" value="ECO:0007669"/>
    <property type="project" value="TreeGrafter"/>
</dbReference>
<protein>
    <recommendedName>
        <fullName evidence="1">HD domain-containing protein</fullName>
    </recommendedName>
</protein>
<dbReference type="SUPFAM" id="SSF109604">
    <property type="entry name" value="HD-domain/PDEase-like"/>
    <property type="match status" value="1"/>
</dbReference>
<dbReference type="AlphaFoldDB" id="A0A0S4J2F4"/>
<dbReference type="VEuPathDB" id="TriTrypDB:BSAL_05655"/>
<dbReference type="CDD" id="cd00077">
    <property type="entry name" value="HDc"/>
    <property type="match status" value="1"/>
</dbReference>
<dbReference type="Proteomes" id="UP000051952">
    <property type="component" value="Unassembled WGS sequence"/>
</dbReference>
<dbReference type="OMA" id="QVHGYIK"/>
<dbReference type="EMBL" id="CYKH01000903">
    <property type="protein sequence ID" value="CUG62111.1"/>
    <property type="molecule type" value="Genomic_DNA"/>
</dbReference>
<name>A0A0S4J2F4_BODSA</name>
<dbReference type="InterPro" id="IPR003607">
    <property type="entry name" value="HD/PDEase_dom"/>
</dbReference>
<dbReference type="SMART" id="SM00471">
    <property type="entry name" value="HDc"/>
    <property type="match status" value="1"/>
</dbReference>
<dbReference type="InterPro" id="IPR006674">
    <property type="entry name" value="HD_domain"/>
</dbReference>